<feature type="non-terminal residue" evidence="1">
    <location>
        <position position="1"/>
    </location>
</feature>
<evidence type="ECO:0000313" key="2">
    <source>
        <dbReference type="Proteomes" id="UP001341840"/>
    </source>
</evidence>
<keyword evidence="2" id="KW-1185">Reference proteome</keyword>
<sequence length="111" mass="12598">RLESTKSNGPWKDIVGIGQLNDVICRLSKEGWKMCVGVKDQMAWTFSEDEQYTTASFMAAVTALELGSPTTRLIFYNVWHGLVPLEMLMWFILTGPKNKGCAVKEKCHRTR</sequence>
<accession>A0ABU6TWY7</accession>
<gene>
    <name evidence="1" type="ORF">PIB30_100764</name>
</gene>
<proteinExistence type="predicted"/>
<reference evidence="1 2" key="1">
    <citation type="journal article" date="2023" name="Plants (Basel)">
        <title>Bridging the Gap: Combining Genomics and Transcriptomics Approaches to Understand Stylosanthes scabra, an Orphan Legume from the Brazilian Caatinga.</title>
        <authorList>
            <person name="Ferreira-Neto J.R.C."/>
            <person name="da Silva M.D."/>
            <person name="Binneck E."/>
            <person name="de Melo N.F."/>
            <person name="da Silva R.H."/>
            <person name="de Melo A.L.T.M."/>
            <person name="Pandolfi V."/>
            <person name="Bustamante F.O."/>
            <person name="Brasileiro-Vidal A.C."/>
            <person name="Benko-Iseppon A.M."/>
        </authorList>
    </citation>
    <scope>NUCLEOTIDE SEQUENCE [LARGE SCALE GENOMIC DNA]</scope>
    <source>
        <tissue evidence="1">Leaves</tissue>
    </source>
</reference>
<evidence type="ECO:0000313" key="1">
    <source>
        <dbReference type="EMBL" id="MED6153322.1"/>
    </source>
</evidence>
<dbReference type="EMBL" id="JASCZI010093478">
    <property type="protein sequence ID" value="MED6153322.1"/>
    <property type="molecule type" value="Genomic_DNA"/>
</dbReference>
<name>A0ABU6TWY7_9FABA</name>
<dbReference type="Proteomes" id="UP001341840">
    <property type="component" value="Unassembled WGS sequence"/>
</dbReference>
<organism evidence="1 2">
    <name type="scientific">Stylosanthes scabra</name>
    <dbReference type="NCBI Taxonomy" id="79078"/>
    <lineage>
        <taxon>Eukaryota</taxon>
        <taxon>Viridiplantae</taxon>
        <taxon>Streptophyta</taxon>
        <taxon>Embryophyta</taxon>
        <taxon>Tracheophyta</taxon>
        <taxon>Spermatophyta</taxon>
        <taxon>Magnoliopsida</taxon>
        <taxon>eudicotyledons</taxon>
        <taxon>Gunneridae</taxon>
        <taxon>Pentapetalae</taxon>
        <taxon>rosids</taxon>
        <taxon>fabids</taxon>
        <taxon>Fabales</taxon>
        <taxon>Fabaceae</taxon>
        <taxon>Papilionoideae</taxon>
        <taxon>50 kb inversion clade</taxon>
        <taxon>dalbergioids sensu lato</taxon>
        <taxon>Dalbergieae</taxon>
        <taxon>Pterocarpus clade</taxon>
        <taxon>Stylosanthes</taxon>
    </lineage>
</organism>
<comment type="caution">
    <text evidence="1">The sequence shown here is derived from an EMBL/GenBank/DDBJ whole genome shotgun (WGS) entry which is preliminary data.</text>
</comment>
<protein>
    <submittedName>
        <fullName evidence="1">Uncharacterized protein</fullName>
    </submittedName>
</protein>